<dbReference type="GO" id="GO:0006508">
    <property type="term" value="P:proteolysis"/>
    <property type="evidence" value="ECO:0007669"/>
    <property type="project" value="InterPro"/>
</dbReference>
<dbReference type="PROSITE" id="PS00141">
    <property type="entry name" value="ASP_PROTEASE"/>
    <property type="match status" value="1"/>
</dbReference>
<organism evidence="3 4">
    <name type="scientific">Mytilus coruscus</name>
    <name type="common">Sea mussel</name>
    <dbReference type="NCBI Taxonomy" id="42192"/>
    <lineage>
        <taxon>Eukaryota</taxon>
        <taxon>Metazoa</taxon>
        <taxon>Spiralia</taxon>
        <taxon>Lophotrochozoa</taxon>
        <taxon>Mollusca</taxon>
        <taxon>Bivalvia</taxon>
        <taxon>Autobranchia</taxon>
        <taxon>Pteriomorphia</taxon>
        <taxon>Mytilida</taxon>
        <taxon>Mytiloidea</taxon>
        <taxon>Mytilidae</taxon>
        <taxon>Mytilinae</taxon>
        <taxon>Mytilus</taxon>
    </lineage>
</organism>
<dbReference type="SUPFAM" id="SSF50630">
    <property type="entry name" value="Acid proteases"/>
    <property type="match status" value="1"/>
</dbReference>
<dbReference type="GO" id="GO:0004190">
    <property type="term" value="F:aspartic-type endopeptidase activity"/>
    <property type="evidence" value="ECO:0007669"/>
    <property type="project" value="InterPro"/>
</dbReference>
<dbReference type="InterPro" id="IPR001969">
    <property type="entry name" value="Aspartic_peptidase_AS"/>
</dbReference>
<evidence type="ECO:0000313" key="4">
    <source>
        <dbReference type="Proteomes" id="UP000507470"/>
    </source>
</evidence>
<dbReference type="InterPro" id="IPR001995">
    <property type="entry name" value="Peptidase_A2_cat"/>
</dbReference>
<dbReference type="OrthoDB" id="6156608at2759"/>
<dbReference type="PROSITE" id="PS50175">
    <property type="entry name" value="ASP_PROT_RETROV"/>
    <property type="match status" value="1"/>
</dbReference>
<evidence type="ECO:0000313" key="3">
    <source>
        <dbReference type="EMBL" id="CAC5421298.1"/>
    </source>
</evidence>
<evidence type="ECO:0000256" key="1">
    <source>
        <dbReference type="ARBA" id="ARBA00022801"/>
    </source>
</evidence>
<dbReference type="CDD" id="cd00303">
    <property type="entry name" value="retropepsin_like"/>
    <property type="match status" value="1"/>
</dbReference>
<dbReference type="Pfam" id="PF13975">
    <property type="entry name" value="gag-asp_proteas"/>
    <property type="match status" value="1"/>
</dbReference>
<dbReference type="Proteomes" id="UP000507470">
    <property type="component" value="Unassembled WGS sequence"/>
</dbReference>
<dbReference type="EMBL" id="CACVKT020009338">
    <property type="protein sequence ID" value="CAC5421298.1"/>
    <property type="molecule type" value="Genomic_DNA"/>
</dbReference>
<dbReference type="AlphaFoldDB" id="A0A6J8ELE9"/>
<name>A0A6J8ELE9_MYTCO</name>
<keyword evidence="4" id="KW-1185">Reference proteome</keyword>
<sequence length="208" mass="22946">MALPVRINNSKTSEEGFYLDMTICCKHISMLVDTGASVTIFSQKSLKTLNPSSMPEVTPVKMNMMTATGEISPFIGEFDAYLRLGKNLIKHKVLIADMPTEGILGMDFLTKNECDVLLSKSCIRYRGQKLPCFIYKNDGQASCCRISIYEKIVLPPSSKTIVPGIAVDPIVRGKTGLVEPVKNFVEKHGRLIAKAVVQPNCGFIPIKF</sequence>
<feature type="domain" description="Peptidase A2" evidence="2">
    <location>
        <begin position="28"/>
        <end position="108"/>
    </location>
</feature>
<dbReference type="InterPro" id="IPR021109">
    <property type="entry name" value="Peptidase_aspartic_dom_sf"/>
</dbReference>
<gene>
    <name evidence="3" type="ORF">MCOR_53435</name>
</gene>
<keyword evidence="1" id="KW-0378">Hydrolase</keyword>
<protein>
    <recommendedName>
        <fullName evidence="2">Peptidase A2 domain-containing protein</fullName>
    </recommendedName>
</protein>
<proteinExistence type="predicted"/>
<dbReference type="Gene3D" id="2.40.70.10">
    <property type="entry name" value="Acid Proteases"/>
    <property type="match status" value="1"/>
</dbReference>
<accession>A0A6J8ELE9</accession>
<reference evidence="3 4" key="1">
    <citation type="submission" date="2020-06" db="EMBL/GenBank/DDBJ databases">
        <authorList>
            <person name="Li R."/>
            <person name="Bekaert M."/>
        </authorList>
    </citation>
    <scope>NUCLEOTIDE SEQUENCE [LARGE SCALE GENOMIC DNA]</scope>
    <source>
        <strain evidence="4">wild</strain>
    </source>
</reference>
<evidence type="ECO:0000259" key="2">
    <source>
        <dbReference type="PROSITE" id="PS50175"/>
    </source>
</evidence>